<name>A0A6N7YH44_9FIRM</name>
<dbReference type="Pfam" id="PF09479">
    <property type="entry name" value="Flg_new"/>
    <property type="match status" value="2"/>
</dbReference>
<dbReference type="Gene3D" id="2.60.40.1120">
    <property type="entry name" value="Carboxypeptidase-like, regulatory domain"/>
    <property type="match status" value="2"/>
</dbReference>
<dbReference type="InterPro" id="IPR008969">
    <property type="entry name" value="CarboxyPept-like_regulatory"/>
</dbReference>
<proteinExistence type="predicted"/>
<feature type="chain" id="PRO_5039520262" evidence="2">
    <location>
        <begin position="26"/>
        <end position="1389"/>
    </location>
</feature>
<dbReference type="Gene3D" id="2.60.40.4270">
    <property type="entry name" value="Listeria-Bacteroides repeat domain"/>
    <property type="match status" value="2"/>
</dbReference>
<evidence type="ECO:0000256" key="1">
    <source>
        <dbReference type="ARBA" id="ARBA00004196"/>
    </source>
</evidence>
<gene>
    <name evidence="3" type="ORF">FYJ25_04980</name>
</gene>
<protein>
    <submittedName>
        <fullName evidence="3">Uncharacterized protein</fullName>
    </submittedName>
</protein>
<evidence type="ECO:0000313" key="3">
    <source>
        <dbReference type="EMBL" id="MSU81730.1"/>
    </source>
</evidence>
<reference evidence="3 4" key="1">
    <citation type="submission" date="2019-08" db="EMBL/GenBank/DDBJ databases">
        <title>In-depth cultivation of the pig gut microbiome towards novel bacterial diversity and tailored functional studies.</title>
        <authorList>
            <person name="Wylensek D."/>
            <person name="Hitch T.C.A."/>
            <person name="Clavel T."/>
        </authorList>
    </citation>
    <scope>NUCLEOTIDE SEQUENCE [LARGE SCALE GENOMIC DNA]</scope>
    <source>
        <strain evidence="3 4">BSM-383-APC-4H</strain>
    </source>
</reference>
<feature type="signal peptide" evidence="2">
    <location>
        <begin position="1"/>
        <end position="25"/>
    </location>
</feature>
<dbReference type="Pfam" id="PF13620">
    <property type="entry name" value="CarboxypepD_reg"/>
    <property type="match status" value="1"/>
</dbReference>
<dbReference type="Proteomes" id="UP000433359">
    <property type="component" value="Unassembled WGS sequence"/>
</dbReference>
<evidence type="ECO:0000313" key="4">
    <source>
        <dbReference type="Proteomes" id="UP000433359"/>
    </source>
</evidence>
<sequence>MKKMKRIVAILLAVLMITTIVPANALTVSAATNKATVTQPAKLKNVLKKKRITTVNIKTGKKYTFTTKAKKYKKTINLTASRSTFKNKAVFKKVNIKNINSYVEMASGNKLNVTASKVKLQIAAKAKNTSIRLNKKNMKAAVKISGSISAIQINKKADLKVSGKPKKELKIKNSAADSKINIDTATNVQVILNKKANVLIGKSVKGATIILAAGSTATITNYSKKEVSVRQSNGNIIKVKAGQKRTVSNKTSSDSTKKGKDNVVPVKAWKVSFETKGGTQVPAQTVEIGKKVVEPVEPSWDGFTFKGWYLDENFKNKYDFNNKVSEDFTLYAKWRMSTDSDIRHTVTFVLNDGSAGTYQQSTVINNNSVSRPLTNPSRAGYTFKGWYDDETLTAKYDFSSPVTSDITLYAGWGNPEGEDGLYASQNGGDTTYAISSLKVSNTKVEAVVNSNTSGILVVRFYDPSGYFDENSNWSVDSKHCYGYLSVRTPAHCESSVVSVDKPSDMNLPIHYIVTASLYDSETTNELCDTYICADYTEENEEFEKLTVNDFKNETVLNFDKDKTDNFGVLANEVKEIKCTGSQNHISVKSQTIKSGDSLVNRETYIFSNPDDTVKRLKQGDKVLIYENGTAKYILEISNVSVSGGQISITESLNTDLMDFYSVLKVDMGVEEAKAEVGGIMRHAEIIDTDTSAKVSLATNLEWKIKNGSPGASLKGELKGEAELNLSIKYDVRIFRKDYFECAVKSNITGTLQVKLEGSIDNSSKVKKELEGVKVPFKTPIVGLDAYTAVSFPTEVSFKANVSVTLKFAMNNGFTYNSNSGRQDIDKKSYSVDFKGEAKFEVSTGPKFTVGVTFIKDKLDASIEAQIGVKLTAELALTQSDDISNVDSKHACHACLSGKARWFAKVNVKLKYKIVKDVLEGTAFDLNVISVEGYVNPRQRIPGGFYLSLKNDRNSILGGQIKFGWGECPNKKYRLIVKTVDKDNNEISGVALTIVNSNGDVVQSAKSQSKGYLYNGVYKVSGTIGDKTVSSSFVINEGAKNVTLSEKSQSTTHITGKVRDADTKKWIGGATVKFNKGEMTISSATTDADGLFEADLPVDSYEIVVSKDGYVSVTTNETIVESETKYMGTIDLVAGDENGRGGFSGYITDAITGKAVQNVKLQIRAGANSPDTNDILLTLSTDSGGYYSYKPKDIFGIKRGLTSGMYTVTAIKDGYITSSFNIVVKEDEDVDNQNGTISPVLKDKEYRIVLRWGSRPSDLDSHYNAIVEADHVYYSNKRGKAANLDVDDTSSYGPETITVTDFDSLSNGFVYSVHNYSNKSESSSQALSESDAYVTVYHGKYEPVVFHVPVGYVGTVWNVFKVNSEGNIEAINTFENCSDSSNVGSSFRTY</sequence>
<dbReference type="GO" id="GO:0030313">
    <property type="term" value="C:cell envelope"/>
    <property type="evidence" value="ECO:0007669"/>
    <property type="project" value="UniProtKB-SubCell"/>
</dbReference>
<dbReference type="EMBL" id="VULP01000007">
    <property type="protein sequence ID" value="MSU81730.1"/>
    <property type="molecule type" value="Genomic_DNA"/>
</dbReference>
<dbReference type="InterPro" id="IPR013784">
    <property type="entry name" value="Carb-bd-like_fold"/>
</dbReference>
<dbReference type="SUPFAM" id="SSF49464">
    <property type="entry name" value="Carboxypeptidase regulatory domain-like"/>
    <property type="match status" value="1"/>
</dbReference>
<accession>A0A6N7YH44</accession>
<evidence type="ECO:0000256" key="2">
    <source>
        <dbReference type="SAM" id="SignalP"/>
    </source>
</evidence>
<dbReference type="InterPro" id="IPR042229">
    <property type="entry name" value="Listeria/Bacterioides_rpt_sf"/>
</dbReference>
<organism evidence="3 4">
    <name type="scientific">Anaerobutyricum soehngenii</name>
    <dbReference type="NCBI Taxonomy" id="105843"/>
    <lineage>
        <taxon>Bacteria</taxon>
        <taxon>Bacillati</taxon>
        <taxon>Bacillota</taxon>
        <taxon>Clostridia</taxon>
        <taxon>Lachnospirales</taxon>
        <taxon>Lachnospiraceae</taxon>
        <taxon>Anaerobutyricum</taxon>
    </lineage>
</organism>
<dbReference type="RefSeq" id="WP_154580698.1">
    <property type="nucleotide sequence ID" value="NZ_VULP01000007.1"/>
</dbReference>
<comment type="caution">
    <text evidence="3">The sequence shown here is derived from an EMBL/GenBank/DDBJ whole genome shotgun (WGS) entry which is preliminary data.</text>
</comment>
<dbReference type="NCBIfam" id="TIGR02543">
    <property type="entry name" value="List_Bact_rpt"/>
    <property type="match status" value="2"/>
</dbReference>
<dbReference type="InterPro" id="IPR013378">
    <property type="entry name" value="InlB-like_B-rpt"/>
</dbReference>
<dbReference type="GO" id="GO:0030246">
    <property type="term" value="F:carbohydrate binding"/>
    <property type="evidence" value="ECO:0007669"/>
    <property type="project" value="InterPro"/>
</dbReference>
<comment type="subcellular location">
    <subcellularLocation>
        <location evidence="1">Cell envelope</location>
    </subcellularLocation>
</comment>
<keyword evidence="2" id="KW-0732">Signal</keyword>
<dbReference type="SUPFAM" id="SSF49452">
    <property type="entry name" value="Starch-binding domain-like"/>
    <property type="match status" value="1"/>
</dbReference>